<comment type="caution">
    <text evidence="5">The sequence shown here is derived from an EMBL/GenBank/DDBJ whole genome shotgun (WGS) entry which is preliminary data.</text>
</comment>
<dbReference type="GO" id="GO:0005524">
    <property type="term" value="F:ATP binding"/>
    <property type="evidence" value="ECO:0007669"/>
    <property type="project" value="UniProtKB-UniRule"/>
</dbReference>
<dbReference type="EMBL" id="JELY01003605">
    <property type="protein sequence ID" value="KYF47573.1"/>
    <property type="molecule type" value="Genomic_DNA"/>
</dbReference>
<feature type="domain" description="FtsK" evidence="4">
    <location>
        <begin position="445"/>
        <end position="638"/>
    </location>
</feature>
<sequence>MAVTSNEVRLHLGLTESPDIPELSVTEVRNALRCPRSFALGRARGRAVTFPIGSSSLGAMFHRIVERFARESEAAARPGIRTVGAAGRERDPRALADGLLRHLVSELEATPEAAMMPGEVDDLAEALRRLAGSLTPLAERVATETLQPIREHAGRDLRAQMTGPGGVSALLVAQTGELVGLGEGALGVVEFKLADEASEELDREQGALYRALLQRALEIDAVPALLRCNPRPLTTMLSPAEADSLVERRILPLIEQMVGWSVRPESAPPTARRDLCLVCPVREACADTFQGRFEPRDSALAGGARPVPDPEGKLYMPIVSKADVTTAYDMAGMEEAEEIQNRIVAEVRRQGVGVTPRKAPIVGPRLITIEVHCPRHRVAQLDRVAEDVEHQLSNDEVRYERIGPRPFFMVPRKAPREVDLMTLLARKADYLRERPGRFVVGEGMNGDVIVGDLSDGSSCHLLIGGQTGSGKSVLLRALISSMCHFHAPSAIRFTLVDPKRVTFGSFAASVATHLSGPVFYDLEAFLPALDDLVAEMEMRYERMERCRAQNIDDYNASSAEKLARRVVVVDEFQDLVAVKSLRQPFIDAVKRLGAKARAAGIHLILATQRPDRSTVPGEIKANLCGRIALRVQEAVNSRIILDRGGAESLLGRGDLLADLGQGLVRGQAPMA</sequence>
<proteinExistence type="predicted"/>
<reference evidence="5 6" key="1">
    <citation type="submission" date="2014-02" db="EMBL/GenBank/DDBJ databases">
        <title>The small core and large imbalanced accessory genome model reveals a collaborative survival strategy of Sorangium cellulosum strains in nature.</title>
        <authorList>
            <person name="Han K."/>
            <person name="Peng R."/>
            <person name="Blom J."/>
            <person name="Li Y.-Z."/>
        </authorList>
    </citation>
    <scope>NUCLEOTIDE SEQUENCE [LARGE SCALE GENOMIC DNA]</scope>
    <source>
        <strain evidence="5 6">So0157-25</strain>
    </source>
</reference>
<evidence type="ECO:0000313" key="5">
    <source>
        <dbReference type="EMBL" id="KYF47573.1"/>
    </source>
</evidence>
<dbReference type="Pfam" id="PF12705">
    <property type="entry name" value="PDDEXK_1"/>
    <property type="match status" value="1"/>
</dbReference>
<evidence type="ECO:0000256" key="1">
    <source>
        <dbReference type="ARBA" id="ARBA00022741"/>
    </source>
</evidence>
<dbReference type="PROSITE" id="PS50901">
    <property type="entry name" value="FTSK"/>
    <property type="match status" value="1"/>
</dbReference>
<name>A0A150NZD0_SORCE</name>
<dbReference type="InterPro" id="IPR002543">
    <property type="entry name" value="FtsK_dom"/>
</dbReference>
<dbReference type="SUPFAM" id="SSF52540">
    <property type="entry name" value="P-loop containing nucleoside triphosphate hydrolases"/>
    <property type="match status" value="1"/>
</dbReference>
<dbReference type="PROSITE" id="PS00675">
    <property type="entry name" value="SIGMA54_INTERACT_1"/>
    <property type="match status" value="1"/>
</dbReference>
<evidence type="ECO:0000313" key="6">
    <source>
        <dbReference type="Proteomes" id="UP000075420"/>
    </source>
</evidence>
<gene>
    <name evidence="5" type="ORF">BE08_26565</name>
</gene>
<dbReference type="InterPro" id="IPR027417">
    <property type="entry name" value="P-loop_NTPase"/>
</dbReference>
<protein>
    <recommendedName>
        <fullName evidence="4">FtsK domain-containing protein</fullName>
    </recommendedName>
</protein>
<dbReference type="Gene3D" id="3.40.50.300">
    <property type="entry name" value="P-loop containing nucleotide triphosphate hydrolases"/>
    <property type="match status" value="1"/>
</dbReference>
<keyword evidence="1 3" id="KW-0547">Nucleotide-binding</keyword>
<dbReference type="Pfam" id="PF01580">
    <property type="entry name" value="FtsK_SpoIIIE"/>
    <property type="match status" value="1"/>
</dbReference>
<dbReference type="InterPro" id="IPR025662">
    <property type="entry name" value="Sigma_54_int_dom_ATP-bd_1"/>
</dbReference>
<dbReference type="PANTHER" id="PTHR22683:SF41">
    <property type="entry name" value="DNA TRANSLOCASE FTSK"/>
    <property type="match status" value="1"/>
</dbReference>
<keyword evidence="2 3" id="KW-0067">ATP-binding</keyword>
<dbReference type="PANTHER" id="PTHR22683">
    <property type="entry name" value="SPORULATION PROTEIN RELATED"/>
    <property type="match status" value="1"/>
</dbReference>
<evidence type="ECO:0000259" key="4">
    <source>
        <dbReference type="PROSITE" id="PS50901"/>
    </source>
</evidence>
<dbReference type="InterPro" id="IPR050206">
    <property type="entry name" value="FtsK/SpoIIIE/SftA"/>
</dbReference>
<dbReference type="AlphaFoldDB" id="A0A150NZD0"/>
<evidence type="ECO:0000256" key="2">
    <source>
        <dbReference type="ARBA" id="ARBA00022840"/>
    </source>
</evidence>
<evidence type="ECO:0000256" key="3">
    <source>
        <dbReference type="PROSITE-ProRule" id="PRU00289"/>
    </source>
</evidence>
<dbReference type="GO" id="GO:0003677">
    <property type="term" value="F:DNA binding"/>
    <property type="evidence" value="ECO:0007669"/>
    <property type="project" value="InterPro"/>
</dbReference>
<organism evidence="5 6">
    <name type="scientific">Sorangium cellulosum</name>
    <name type="common">Polyangium cellulosum</name>
    <dbReference type="NCBI Taxonomy" id="56"/>
    <lineage>
        <taxon>Bacteria</taxon>
        <taxon>Pseudomonadati</taxon>
        <taxon>Myxococcota</taxon>
        <taxon>Polyangia</taxon>
        <taxon>Polyangiales</taxon>
        <taxon>Polyangiaceae</taxon>
        <taxon>Sorangium</taxon>
    </lineage>
</organism>
<feature type="binding site" evidence="3">
    <location>
        <begin position="465"/>
        <end position="472"/>
    </location>
    <ligand>
        <name>ATP</name>
        <dbReference type="ChEBI" id="CHEBI:30616"/>
    </ligand>
</feature>
<dbReference type="InterPro" id="IPR038726">
    <property type="entry name" value="PDDEXK_AddAB-type"/>
</dbReference>
<dbReference type="Proteomes" id="UP000075420">
    <property type="component" value="Unassembled WGS sequence"/>
</dbReference>
<accession>A0A150NZD0</accession>